<name>A0A1H8IMG0_9PROT</name>
<dbReference type="EMBL" id="FOCT01000006">
    <property type="protein sequence ID" value="SEN70120.1"/>
    <property type="molecule type" value="Genomic_DNA"/>
</dbReference>
<accession>A0A1H8IMG0</accession>
<evidence type="ECO:0000313" key="1">
    <source>
        <dbReference type="EMBL" id="SEN70120.1"/>
    </source>
</evidence>
<dbReference type="AlphaFoldDB" id="A0A1H8IMG0"/>
<gene>
    <name evidence="1" type="ORF">SAMN05216404_106129</name>
</gene>
<evidence type="ECO:0000313" key="2">
    <source>
        <dbReference type="Proteomes" id="UP000183898"/>
    </source>
</evidence>
<sequence length="169" mass="18848">MQAPALAVMVPDGPKLRCGGLKLEGGNQKAGCKNKPAIRSSVRDNRNWNAASKDRGIRASTSLLEDQLSRLEVTRKQSKALREIKESDVQSMLSRVAENLPELDRESLKDILRSLIDRITFDSSSPACCIHYKIKLKTGDFVASPGGLYQFPHVSKRVNFQISRLKRRA</sequence>
<protein>
    <submittedName>
        <fullName evidence="1">Uncharacterized protein</fullName>
    </submittedName>
</protein>
<proteinExistence type="predicted"/>
<dbReference type="Proteomes" id="UP000183898">
    <property type="component" value="Unassembled WGS sequence"/>
</dbReference>
<organism evidence="1 2">
    <name type="scientific">Nitrosospira multiformis</name>
    <dbReference type="NCBI Taxonomy" id="1231"/>
    <lineage>
        <taxon>Bacteria</taxon>
        <taxon>Pseudomonadati</taxon>
        <taxon>Pseudomonadota</taxon>
        <taxon>Betaproteobacteria</taxon>
        <taxon>Nitrosomonadales</taxon>
        <taxon>Nitrosomonadaceae</taxon>
        <taxon>Nitrosospira</taxon>
    </lineage>
</organism>
<reference evidence="1 2" key="1">
    <citation type="submission" date="2016-10" db="EMBL/GenBank/DDBJ databases">
        <authorList>
            <person name="de Groot N.N."/>
        </authorList>
    </citation>
    <scope>NUCLEOTIDE SEQUENCE [LARGE SCALE GENOMIC DNA]</scope>
    <source>
        <strain evidence="1 2">Nl18</strain>
    </source>
</reference>